<dbReference type="InterPro" id="IPR008906">
    <property type="entry name" value="HATC_C_dom"/>
</dbReference>
<gene>
    <name evidence="3" type="ORF">LTR24_006892</name>
</gene>
<feature type="region of interest" description="Disordered" evidence="1">
    <location>
        <begin position="237"/>
        <end position="312"/>
    </location>
</feature>
<proteinExistence type="predicted"/>
<comment type="caution">
    <text evidence="3">The sequence shown here is derived from an EMBL/GenBank/DDBJ whole genome shotgun (WGS) entry which is preliminary data.</text>
</comment>
<dbReference type="InterPro" id="IPR012337">
    <property type="entry name" value="RNaseH-like_sf"/>
</dbReference>
<dbReference type="EMBL" id="JAVRRG010000095">
    <property type="protein sequence ID" value="KAK5087252.1"/>
    <property type="molecule type" value="Genomic_DNA"/>
</dbReference>
<sequence>MWKDSGEEPEWKRKKRARRAKDTQDSLQRYLEKEEGDQINNPLPYCTTKRQDSSSRHKLVASMGAAVHSIPAMSTEVERVFSSTKILVSERWNRLGDDIIEASECLKAWQKKQLTPTYHQDIRKMDEMLDDLDERAGSARPIGNTGPKVLYLIANASPERPVPLNLTIDDWSQCEWLYVVDLGKEQFEVHSGFTPFSAEIVGERFDALDAARGQFNSVPRCPQMGYFNSLPSPDQLCQDCTPTSDDDRSTDSESDTESYSNTQNETGFSPTKSQPPALKKRKHNAEDTLRSKRPKRLPGNKSSPTAPKRRATETGIENLGEALDIKTQNVIALIQWHTNTADLIRRVNAEQLRQVNNHIRRHG</sequence>
<keyword evidence="4" id="KW-1185">Reference proteome</keyword>
<evidence type="ECO:0000313" key="3">
    <source>
        <dbReference type="EMBL" id="KAK5087252.1"/>
    </source>
</evidence>
<accession>A0ABR0K4K8</accession>
<dbReference type="Pfam" id="PF05699">
    <property type="entry name" value="Dimer_Tnp_hAT"/>
    <property type="match status" value="1"/>
</dbReference>
<evidence type="ECO:0000259" key="2">
    <source>
        <dbReference type="Pfam" id="PF05699"/>
    </source>
</evidence>
<feature type="compositionally biased region" description="Basic and acidic residues" evidence="1">
    <location>
        <begin position="1"/>
        <end position="11"/>
    </location>
</feature>
<protein>
    <recommendedName>
        <fullName evidence="2">HAT C-terminal dimerisation domain-containing protein</fullName>
    </recommendedName>
</protein>
<organism evidence="3 4">
    <name type="scientific">Lithohypha guttulata</name>
    <dbReference type="NCBI Taxonomy" id="1690604"/>
    <lineage>
        <taxon>Eukaryota</taxon>
        <taxon>Fungi</taxon>
        <taxon>Dikarya</taxon>
        <taxon>Ascomycota</taxon>
        <taxon>Pezizomycotina</taxon>
        <taxon>Eurotiomycetes</taxon>
        <taxon>Chaetothyriomycetidae</taxon>
        <taxon>Chaetothyriales</taxon>
        <taxon>Trichomeriaceae</taxon>
        <taxon>Lithohypha</taxon>
    </lineage>
</organism>
<feature type="domain" description="HAT C-terminal dimerisation" evidence="2">
    <location>
        <begin position="52"/>
        <end position="109"/>
    </location>
</feature>
<reference evidence="3 4" key="1">
    <citation type="submission" date="2023-08" db="EMBL/GenBank/DDBJ databases">
        <title>Black Yeasts Isolated from many extreme environments.</title>
        <authorList>
            <person name="Coleine C."/>
            <person name="Stajich J.E."/>
            <person name="Selbmann L."/>
        </authorList>
    </citation>
    <scope>NUCLEOTIDE SEQUENCE [LARGE SCALE GENOMIC DNA]</scope>
    <source>
        <strain evidence="3 4">CCFEE 5885</strain>
    </source>
</reference>
<evidence type="ECO:0000313" key="4">
    <source>
        <dbReference type="Proteomes" id="UP001345013"/>
    </source>
</evidence>
<feature type="compositionally biased region" description="Polar residues" evidence="1">
    <location>
        <begin position="263"/>
        <end position="274"/>
    </location>
</feature>
<dbReference type="SUPFAM" id="SSF53098">
    <property type="entry name" value="Ribonuclease H-like"/>
    <property type="match status" value="1"/>
</dbReference>
<evidence type="ECO:0000256" key="1">
    <source>
        <dbReference type="SAM" id="MobiDB-lite"/>
    </source>
</evidence>
<feature type="region of interest" description="Disordered" evidence="1">
    <location>
        <begin position="1"/>
        <end position="52"/>
    </location>
</feature>
<dbReference type="Proteomes" id="UP001345013">
    <property type="component" value="Unassembled WGS sequence"/>
</dbReference>
<name>A0ABR0K4K8_9EURO</name>